<protein>
    <submittedName>
        <fullName evidence="1">Uncharacterized protein</fullName>
    </submittedName>
</protein>
<reference evidence="2" key="1">
    <citation type="submission" date="2016-10" db="EMBL/GenBank/DDBJ databases">
        <authorList>
            <person name="Varghese N."/>
            <person name="Submissions S."/>
        </authorList>
    </citation>
    <scope>NUCLEOTIDE SEQUENCE [LARGE SCALE GENOMIC DNA]</scope>
    <source>
        <strain evidence="2">CGMCC 4.5579</strain>
    </source>
</reference>
<dbReference type="EMBL" id="FOWW01000003">
    <property type="protein sequence ID" value="SFP87873.1"/>
    <property type="molecule type" value="Genomic_DNA"/>
</dbReference>
<dbReference type="Proteomes" id="UP000198727">
    <property type="component" value="Unassembled WGS sequence"/>
</dbReference>
<dbReference type="STRING" id="587909.SAMN05421810_103709"/>
<proteinExistence type="predicted"/>
<evidence type="ECO:0000313" key="1">
    <source>
        <dbReference type="EMBL" id="SFP87873.1"/>
    </source>
</evidence>
<dbReference type="AlphaFoldDB" id="A0A1I5TXT8"/>
<gene>
    <name evidence="1" type="ORF">SAMN05421810_103709</name>
</gene>
<sequence>MVYAGASRAEFVRARDRLLEHFVSWANTLGRPADLLVAQAALDFRFNRDGLLGRWTIDRLRDTVLVWFPRKLILLAEPPTHVLATVAALLDYLGDADLLDERSDPLPQLHRALDEVAPEFTAAMADPRNFGVSKFWATTMAQHGVDPTDPDAAERFMAQVRIGATDVDPEVLATVERRRTAGDPSVAWNPPPPVMAVQEWEELGDDAARCPVVIRLRRFVEWVDWDDGCALTPRGDLAPAVAAELARLPELADPAQLRDTVLLAKALWLVRARKGRLYRVRSAAPVLHQPFWLWRRAVDKIVVDRQRFRGREAVRIETEMHHAVLVSVYSAGGSLTVDRLEEMLRRVDGVPKGGMSRVTAGVHRLAEFGLLDVRAGGAEMLLLPLGAYAVRELLGQAGLPVIGLDDLARETAEVLVARLAPLRPELFERGIDAWLRARDQAIAIEELTALARRTDDLGHRVMAYRILDRCGTAGTDAVAALRDHSTAGPSAAAWLVNAHVLPEEALTERERRYTKVDAVLSGVRRDGEDAVVAFAALPASAQLDFLDQVLTTGHPGTAELLRVFAVAHPDPDIAEAAERALVRFRAKPTL</sequence>
<evidence type="ECO:0000313" key="2">
    <source>
        <dbReference type="Proteomes" id="UP000198727"/>
    </source>
</evidence>
<keyword evidence="2" id="KW-1185">Reference proteome</keyword>
<name>A0A1I5TXT8_9PSEU</name>
<organism evidence="1 2">
    <name type="scientific">Amycolatopsis arida</name>
    <dbReference type="NCBI Taxonomy" id="587909"/>
    <lineage>
        <taxon>Bacteria</taxon>
        <taxon>Bacillati</taxon>
        <taxon>Actinomycetota</taxon>
        <taxon>Actinomycetes</taxon>
        <taxon>Pseudonocardiales</taxon>
        <taxon>Pseudonocardiaceae</taxon>
        <taxon>Amycolatopsis</taxon>
    </lineage>
</organism>
<accession>A0A1I5TXT8</accession>